<evidence type="ECO:0000313" key="2">
    <source>
        <dbReference type="Proteomes" id="UP000821865"/>
    </source>
</evidence>
<protein>
    <submittedName>
        <fullName evidence="1">Uncharacterized protein</fullName>
    </submittedName>
</protein>
<organism evidence="1 2">
    <name type="scientific">Dermacentor silvarum</name>
    <name type="common">Tick</name>
    <dbReference type="NCBI Taxonomy" id="543639"/>
    <lineage>
        <taxon>Eukaryota</taxon>
        <taxon>Metazoa</taxon>
        <taxon>Ecdysozoa</taxon>
        <taxon>Arthropoda</taxon>
        <taxon>Chelicerata</taxon>
        <taxon>Arachnida</taxon>
        <taxon>Acari</taxon>
        <taxon>Parasitiformes</taxon>
        <taxon>Ixodida</taxon>
        <taxon>Ixodoidea</taxon>
        <taxon>Ixodidae</taxon>
        <taxon>Rhipicephalinae</taxon>
        <taxon>Dermacentor</taxon>
    </lineage>
</organism>
<name>A0ACB8DIZ4_DERSI</name>
<dbReference type="EMBL" id="CM023480">
    <property type="protein sequence ID" value="KAH7970534.1"/>
    <property type="molecule type" value="Genomic_DNA"/>
</dbReference>
<evidence type="ECO:0000313" key="1">
    <source>
        <dbReference type="EMBL" id="KAH7970534.1"/>
    </source>
</evidence>
<proteinExistence type="predicted"/>
<gene>
    <name evidence="1" type="ORF">HPB49_009934</name>
</gene>
<dbReference type="Proteomes" id="UP000821865">
    <property type="component" value="Chromosome 11"/>
</dbReference>
<keyword evidence="2" id="KW-1185">Reference proteome</keyword>
<comment type="caution">
    <text evidence="1">The sequence shown here is derived from an EMBL/GenBank/DDBJ whole genome shotgun (WGS) entry which is preliminary data.</text>
</comment>
<reference evidence="1" key="1">
    <citation type="submission" date="2020-05" db="EMBL/GenBank/DDBJ databases">
        <title>Large-scale comparative analyses of tick genomes elucidate their genetic diversity and vector capacities.</title>
        <authorList>
            <person name="Jia N."/>
            <person name="Wang J."/>
            <person name="Shi W."/>
            <person name="Du L."/>
            <person name="Sun Y."/>
            <person name="Zhan W."/>
            <person name="Jiang J."/>
            <person name="Wang Q."/>
            <person name="Zhang B."/>
            <person name="Ji P."/>
            <person name="Sakyi L.B."/>
            <person name="Cui X."/>
            <person name="Yuan T."/>
            <person name="Jiang B."/>
            <person name="Yang W."/>
            <person name="Lam T.T.-Y."/>
            <person name="Chang Q."/>
            <person name="Ding S."/>
            <person name="Wang X."/>
            <person name="Zhu J."/>
            <person name="Ruan X."/>
            <person name="Zhao L."/>
            <person name="Wei J."/>
            <person name="Que T."/>
            <person name="Du C."/>
            <person name="Cheng J."/>
            <person name="Dai P."/>
            <person name="Han X."/>
            <person name="Huang E."/>
            <person name="Gao Y."/>
            <person name="Liu J."/>
            <person name="Shao H."/>
            <person name="Ye R."/>
            <person name="Li L."/>
            <person name="Wei W."/>
            <person name="Wang X."/>
            <person name="Wang C."/>
            <person name="Yang T."/>
            <person name="Huo Q."/>
            <person name="Li W."/>
            <person name="Guo W."/>
            <person name="Chen H."/>
            <person name="Zhou L."/>
            <person name="Ni X."/>
            <person name="Tian J."/>
            <person name="Zhou Y."/>
            <person name="Sheng Y."/>
            <person name="Liu T."/>
            <person name="Pan Y."/>
            <person name="Xia L."/>
            <person name="Li J."/>
            <person name="Zhao F."/>
            <person name="Cao W."/>
        </authorList>
    </citation>
    <scope>NUCLEOTIDE SEQUENCE</scope>
    <source>
        <strain evidence="1">Dsil-2018</strain>
    </source>
</reference>
<accession>A0ACB8DIZ4</accession>
<sequence length="65" mass="6834">MPRVVTRVVFAAPENAALTKMDASNLAMVMAPNCLRCTSDDPRSSSNNTREGDGVCADAHSDAGH</sequence>